<keyword evidence="3" id="KW-1185">Reference proteome</keyword>
<dbReference type="EMBL" id="SOBT01000011">
    <property type="protein sequence ID" value="TDU25923.1"/>
    <property type="molecule type" value="Genomic_DNA"/>
</dbReference>
<dbReference type="AlphaFoldDB" id="A0A4R7NXC9"/>
<protein>
    <submittedName>
        <fullName evidence="2">Uncharacterized protein</fullName>
    </submittedName>
</protein>
<organism evidence="2 3">
    <name type="scientific">Panacagrimonas perspica</name>
    <dbReference type="NCBI Taxonomy" id="381431"/>
    <lineage>
        <taxon>Bacteria</taxon>
        <taxon>Pseudomonadati</taxon>
        <taxon>Pseudomonadota</taxon>
        <taxon>Gammaproteobacteria</taxon>
        <taxon>Nevskiales</taxon>
        <taxon>Nevskiaceae</taxon>
        <taxon>Panacagrimonas</taxon>
    </lineage>
</organism>
<feature type="compositionally biased region" description="Basic and acidic residues" evidence="1">
    <location>
        <begin position="70"/>
        <end position="82"/>
    </location>
</feature>
<evidence type="ECO:0000313" key="3">
    <source>
        <dbReference type="Proteomes" id="UP000295341"/>
    </source>
</evidence>
<evidence type="ECO:0000313" key="2">
    <source>
        <dbReference type="EMBL" id="TDU25923.1"/>
    </source>
</evidence>
<accession>A0A4R7NXC9</accession>
<comment type="caution">
    <text evidence="2">The sequence shown here is derived from an EMBL/GenBank/DDBJ whole genome shotgun (WGS) entry which is preliminary data.</text>
</comment>
<gene>
    <name evidence="2" type="ORF">DFR24_4370</name>
</gene>
<sequence length="99" mass="11290">MPHNRLQFKGEPKGLNVLTLLSNVVEALGGEALDLSMPCRHDPKLVQMKRFSQHQFFLEVDGIDLEEEERKWRREKAEREKSQGSGPHSLDSIGVARLP</sequence>
<name>A0A4R7NXC9_9GAMM</name>
<evidence type="ECO:0000256" key="1">
    <source>
        <dbReference type="SAM" id="MobiDB-lite"/>
    </source>
</evidence>
<dbReference type="Proteomes" id="UP000295341">
    <property type="component" value="Unassembled WGS sequence"/>
</dbReference>
<reference evidence="2 3" key="1">
    <citation type="submission" date="2019-03" db="EMBL/GenBank/DDBJ databases">
        <title>Genomic Encyclopedia of Type Strains, Phase IV (KMG-IV): sequencing the most valuable type-strain genomes for metagenomic binning, comparative biology and taxonomic classification.</title>
        <authorList>
            <person name="Goeker M."/>
        </authorList>
    </citation>
    <scope>NUCLEOTIDE SEQUENCE [LARGE SCALE GENOMIC DNA]</scope>
    <source>
        <strain evidence="2 3">DSM 26377</strain>
    </source>
</reference>
<proteinExistence type="predicted"/>
<feature type="region of interest" description="Disordered" evidence="1">
    <location>
        <begin position="70"/>
        <end position="99"/>
    </location>
</feature>